<evidence type="ECO:0000256" key="1">
    <source>
        <dbReference type="ARBA" id="ARBA00006484"/>
    </source>
</evidence>
<dbReference type="AlphaFoldDB" id="C3X3W9"/>
<dbReference type="Proteomes" id="UP000003973">
    <property type="component" value="Unassembled WGS sequence"/>
</dbReference>
<name>C3X3W9_9BURK</name>
<dbReference type="InterPro" id="IPR002347">
    <property type="entry name" value="SDR_fam"/>
</dbReference>
<dbReference type="PROSITE" id="PS00061">
    <property type="entry name" value="ADH_SHORT"/>
    <property type="match status" value="1"/>
</dbReference>
<dbReference type="Pfam" id="PF00106">
    <property type="entry name" value="adh_short"/>
    <property type="match status" value="1"/>
</dbReference>
<dbReference type="GO" id="GO:0016491">
    <property type="term" value="F:oxidoreductase activity"/>
    <property type="evidence" value="ECO:0007669"/>
    <property type="project" value="UniProtKB-KW"/>
</dbReference>
<comment type="similarity">
    <text evidence="1 3">Belongs to the short-chain dehydrogenases/reductases (SDR) family.</text>
</comment>
<accession>C3X3W9</accession>
<dbReference type="PRINTS" id="PR00081">
    <property type="entry name" value="GDHRDH"/>
</dbReference>
<organism evidence="4 5">
    <name type="scientific">Oxalobacter paraformigenes</name>
    <dbReference type="NCBI Taxonomy" id="556268"/>
    <lineage>
        <taxon>Bacteria</taxon>
        <taxon>Pseudomonadati</taxon>
        <taxon>Pseudomonadota</taxon>
        <taxon>Betaproteobacteria</taxon>
        <taxon>Burkholderiales</taxon>
        <taxon>Oxalobacteraceae</taxon>
        <taxon>Oxalobacter</taxon>
    </lineage>
</organism>
<dbReference type="RefSeq" id="WP_005877226.1">
    <property type="nucleotide sequence ID" value="NZ_CABMNL010000001.1"/>
</dbReference>
<dbReference type="eggNOG" id="COG4221">
    <property type="taxonomic scope" value="Bacteria"/>
</dbReference>
<evidence type="ECO:0000313" key="5">
    <source>
        <dbReference type="Proteomes" id="UP000003973"/>
    </source>
</evidence>
<keyword evidence="5" id="KW-1185">Reference proteome</keyword>
<dbReference type="InterPro" id="IPR036291">
    <property type="entry name" value="NAD(P)-bd_dom_sf"/>
</dbReference>
<evidence type="ECO:0000256" key="2">
    <source>
        <dbReference type="ARBA" id="ARBA00023002"/>
    </source>
</evidence>
<comment type="caution">
    <text evidence="4">The sequence shown here is derived from an EMBL/GenBank/DDBJ whole genome shotgun (WGS) entry which is preliminary data.</text>
</comment>
<evidence type="ECO:0000313" key="4">
    <source>
        <dbReference type="EMBL" id="EEO27905.1"/>
    </source>
</evidence>
<dbReference type="CDD" id="cd05374">
    <property type="entry name" value="17beta-HSD-like_SDR_c"/>
    <property type="match status" value="1"/>
</dbReference>
<evidence type="ECO:0000256" key="3">
    <source>
        <dbReference type="RuleBase" id="RU000363"/>
    </source>
</evidence>
<dbReference type="InterPro" id="IPR020904">
    <property type="entry name" value="Sc_DH/Rdtase_CS"/>
</dbReference>
<reference evidence="4" key="1">
    <citation type="submission" date="2011-10" db="EMBL/GenBank/DDBJ databases">
        <title>The Genome Sequence of Oxalobacter formigenes HOxBLS.</title>
        <authorList>
            <consortium name="The Broad Institute Genome Sequencing Platform"/>
            <person name="Earl A."/>
            <person name="Ward D."/>
            <person name="Feldgarden M."/>
            <person name="Gevers D."/>
            <person name="Allison M.J."/>
            <person name="Humphrey S."/>
            <person name="Young S.K."/>
            <person name="Zeng Q."/>
            <person name="Gargeya S."/>
            <person name="Fitzgerald M."/>
            <person name="Haas B."/>
            <person name="Abouelleil A."/>
            <person name="Alvarado L."/>
            <person name="Arachchi H.M."/>
            <person name="Berlin A."/>
            <person name="Brown A."/>
            <person name="Chapman S.B."/>
            <person name="Chen Z."/>
            <person name="Dunbar C."/>
            <person name="Freedman E."/>
            <person name="Gearin G."/>
            <person name="Goldberg J."/>
            <person name="Griggs A."/>
            <person name="Gujja S."/>
            <person name="Heiman D."/>
            <person name="Howarth C."/>
            <person name="Larson L."/>
            <person name="Lui A."/>
            <person name="MacDonald P.J.P."/>
            <person name="Montmayeur A."/>
            <person name="Murphy C."/>
            <person name="Neiman D."/>
            <person name="Pearson M."/>
            <person name="Priest M."/>
            <person name="Roberts A."/>
            <person name="Saif S."/>
            <person name="Shea T."/>
            <person name="Shenoy N."/>
            <person name="Sisk P."/>
            <person name="Stolte C."/>
            <person name="Sykes S."/>
            <person name="Wortman J."/>
            <person name="Nusbaum C."/>
            <person name="Birren B."/>
        </authorList>
    </citation>
    <scope>NUCLEOTIDE SEQUENCE [LARGE SCALE GENOMIC DNA]</scope>
    <source>
        <strain evidence="4">HOxBLS</strain>
    </source>
</reference>
<dbReference type="SUPFAM" id="SSF51735">
    <property type="entry name" value="NAD(P)-binding Rossmann-fold domains"/>
    <property type="match status" value="1"/>
</dbReference>
<protein>
    <recommendedName>
        <fullName evidence="6">Short-chain dehydrogenase</fullName>
    </recommendedName>
</protein>
<dbReference type="EMBL" id="ACDP02000011">
    <property type="protein sequence ID" value="EEO27905.1"/>
    <property type="molecule type" value="Genomic_DNA"/>
</dbReference>
<evidence type="ECO:0008006" key="6">
    <source>
        <dbReference type="Google" id="ProtNLM"/>
    </source>
</evidence>
<dbReference type="HOGENOM" id="CLU_010194_2_9_4"/>
<sequence length="284" mass="31559">MENKRPKNGKVWFITGASRGFGLELTNLLLEKGHRVASTTRQLARLELAIGRENDRFLPLETDLVNEVSVKNALTKTVEKFGGLDVIVNNAGYGQFGYVEEISDTLARREFDVNVFGVLNVIRNALPYLRRQRSGHIFNLSSMAGFTGFPGSGIYCASKFAIAGLSESLRDELADFGIRVTCVKPGNFRTDFLADSMQFEDTSIPDYAAKREAFHMLLKKMNHQQIGDPVRGAEIILSVSGMENPPLHLFLGPDAYKVANRQIKKIQADMNGIEPVAIDTNYPE</sequence>
<dbReference type="PANTHER" id="PTHR43976:SF16">
    <property type="entry name" value="SHORT-CHAIN DEHYDROGENASE_REDUCTASE FAMILY PROTEIN"/>
    <property type="match status" value="1"/>
</dbReference>
<dbReference type="Gene3D" id="3.40.50.720">
    <property type="entry name" value="NAD(P)-binding Rossmann-like Domain"/>
    <property type="match status" value="1"/>
</dbReference>
<proteinExistence type="inferred from homology"/>
<gene>
    <name evidence="4" type="ORF">OFAG_01058</name>
</gene>
<keyword evidence="2" id="KW-0560">Oxidoreductase</keyword>
<dbReference type="PANTHER" id="PTHR43976">
    <property type="entry name" value="SHORT CHAIN DEHYDROGENASE"/>
    <property type="match status" value="1"/>
</dbReference>
<dbReference type="PRINTS" id="PR00080">
    <property type="entry name" value="SDRFAMILY"/>
</dbReference>
<dbReference type="InterPro" id="IPR051911">
    <property type="entry name" value="SDR_oxidoreductase"/>
</dbReference>